<dbReference type="PANTHER" id="PTHR38773:SF1">
    <property type="entry name" value="PROTEIN SPRT"/>
    <property type="match status" value="1"/>
</dbReference>
<dbReference type="PANTHER" id="PTHR38773">
    <property type="entry name" value="PROTEIN SPRT"/>
    <property type="match status" value="1"/>
</dbReference>
<dbReference type="NCBIfam" id="NF003421">
    <property type="entry name" value="PRK04860.1"/>
    <property type="match status" value="1"/>
</dbReference>
<dbReference type="Pfam" id="PF10263">
    <property type="entry name" value="SprT-like"/>
    <property type="match status" value="1"/>
</dbReference>
<dbReference type="InterPro" id="IPR006640">
    <property type="entry name" value="SprT-like_domain"/>
</dbReference>
<feature type="domain" description="SprT-like" evidence="1">
    <location>
        <begin position="23"/>
        <end position="171"/>
    </location>
</feature>
<dbReference type="SMART" id="SM00731">
    <property type="entry name" value="SprT"/>
    <property type="match status" value="1"/>
</dbReference>
<reference evidence="2 3" key="1">
    <citation type="submission" date="2020-09" db="EMBL/GenBank/DDBJ databases">
        <title>Complete genome sequence of an Arctic sea ice bacterium Marinomonas arctica BSI20414.</title>
        <authorList>
            <person name="Liao L."/>
            <person name="Chen B."/>
        </authorList>
    </citation>
    <scope>NUCLEOTIDE SEQUENCE [LARGE SCALE GENOMIC DNA]</scope>
    <source>
        <strain evidence="2 3">BSI20414</strain>
    </source>
</reference>
<keyword evidence="2" id="KW-0482">Metalloprotease</keyword>
<evidence type="ECO:0000259" key="1">
    <source>
        <dbReference type="SMART" id="SM00731"/>
    </source>
</evidence>
<dbReference type="GO" id="GO:0006950">
    <property type="term" value="P:response to stress"/>
    <property type="evidence" value="ECO:0007669"/>
    <property type="project" value="UniProtKB-ARBA"/>
</dbReference>
<name>A0A7H1JBL5_9GAMM</name>
<keyword evidence="2" id="KW-0645">Protease</keyword>
<gene>
    <name evidence="2" type="ORF">IBG28_09965</name>
</gene>
<dbReference type="OrthoDB" id="267364at2"/>
<evidence type="ECO:0000313" key="3">
    <source>
        <dbReference type="Proteomes" id="UP000516370"/>
    </source>
</evidence>
<proteinExistence type="predicted"/>
<dbReference type="GO" id="GO:0008237">
    <property type="term" value="F:metallopeptidase activity"/>
    <property type="evidence" value="ECO:0007669"/>
    <property type="project" value="UniProtKB-KW"/>
</dbReference>
<dbReference type="EMBL" id="CP061081">
    <property type="protein sequence ID" value="QNT07881.1"/>
    <property type="molecule type" value="Genomic_DNA"/>
</dbReference>
<keyword evidence="2" id="KW-0378">Hydrolase</keyword>
<dbReference type="AlphaFoldDB" id="A0A7H1JBL5"/>
<protein>
    <submittedName>
        <fullName evidence="2">SprT family zinc-dependent metalloprotease</fullName>
    </submittedName>
</protein>
<sequence length="179" mass="20573">MSLSARKTTPNDEIAAALQLVFEHANQCFATADAFFGTTFKRSVCNLKQRGKAAGTAHLQKNELRFNYFMYQQNPAEFLNSVVPHEVAHMVVYQIYGNSVKPHGKEWQAVMFRVFGIRPNRTHTFDVPPQKSSYEYHCSCQKHHFSKQRHTRAQKGTEYICKKCRCSLQFMSKKSTVAS</sequence>
<evidence type="ECO:0000313" key="2">
    <source>
        <dbReference type="EMBL" id="QNT07881.1"/>
    </source>
</evidence>
<dbReference type="KEGG" id="mard:IBG28_09965"/>
<dbReference type="Proteomes" id="UP000516370">
    <property type="component" value="Chromosome"/>
</dbReference>
<keyword evidence="3" id="KW-1185">Reference proteome</keyword>
<organism evidence="2 3">
    <name type="scientific">Marinomonas arctica</name>
    <dbReference type="NCBI Taxonomy" id="383750"/>
    <lineage>
        <taxon>Bacteria</taxon>
        <taxon>Pseudomonadati</taxon>
        <taxon>Pseudomonadota</taxon>
        <taxon>Gammaproteobacteria</taxon>
        <taxon>Oceanospirillales</taxon>
        <taxon>Oceanospirillaceae</taxon>
        <taxon>Marinomonas</taxon>
    </lineage>
</organism>
<accession>A0A7H1JBL5</accession>
<dbReference type="GO" id="GO:0006508">
    <property type="term" value="P:proteolysis"/>
    <property type="evidence" value="ECO:0007669"/>
    <property type="project" value="UniProtKB-KW"/>
</dbReference>